<dbReference type="EMBL" id="KZ293420">
    <property type="protein sequence ID" value="PBK73650.1"/>
    <property type="molecule type" value="Genomic_DNA"/>
</dbReference>
<dbReference type="AlphaFoldDB" id="A0A2H3BVK7"/>
<dbReference type="GO" id="GO:0000785">
    <property type="term" value="C:chromatin"/>
    <property type="evidence" value="ECO:0007669"/>
    <property type="project" value="TreeGrafter"/>
</dbReference>
<dbReference type="PANTHER" id="PTHR14003:SF20">
    <property type="entry name" value="FINGER DOMAIN PROTEIN, PUTATIVE (AFU_ORTHOLOGUE AFUA_4G10380)-RELATED"/>
    <property type="match status" value="1"/>
</dbReference>
<evidence type="ECO:0000256" key="1">
    <source>
        <dbReference type="ARBA" id="ARBA00022723"/>
    </source>
</evidence>
<dbReference type="GO" id="GO:0008270">
    <property type="term" value="F:zinc ion binding"/>
    <property type="evidence" value="ECO:0007669"/>
    <property type="project" value="UniProtKB-KW"/>
</dbReference>
<sequence length="273" mass="29374">MSRRVPPSKDSVSLPPISQIFNMPPGQPQSSASPPYIAGSGYGAYTSHIPNESQSRRHSSTAHSHGGPQSYTLPNSGSSSYYDPGSVSRSSVHSVPSAPYYGSSYPTQAETKPAGNGLYCNSYGNYPSDSYPSGSSDYRGQVVPVATNPHYAIPGQGAPLAMHPSQSAYPVSRINDSSSHSSRAEGGDSTSRSREAYADDSTNKTRYECSYCGKGFSRPSALKIHVISHTGDKDFVCPEESCRRRFGIRSNMLRHIRLVHQNIHTPSEFDGTG</sequence>
<evidence type="ECO:0000256" key="2">
    <source>
        <dbReference type="ARBA" id="ARBA00022737"/>
    </source>
</evidence>
<keyword evidence="2" id="KW-0677">Repeat</keyword>
<keyword evidence="3 5" id="KW-0863">Zinc-finger</keyword>
<feature type="compositionally biased region" description="Low complexity" evidence="6">
    <location>
        <begin position="86"/>
        <end position="97"/>
    </location>
</feature>
<dbReference type="GO" id="GO:0031519">
    <property type="term" value="C:PcG protein complex"/>
    <property type="evidence" value="ECO:0007669"/>
    <property type="project" value="TreeGrafter"/>
</dbReference>
<keyword evidence="9" id="KW-1185">Reference proteome</keyword>
<dbReference type="PANTHER" id="PTHR14003">
    <property type="entry name" value="TRANSCRIPTIONAL REPRESSOR PROTEIN YY"/>
    <property type="match status" value="1"/>
</dbReference>
<evidence type="ECO:0000313" key="9">
    <source>
        <dbReference type="Proteomes" id="UP000218334"/>
    </source>
</evidence>
<dbReference type="Proteomes" id="UP000218334">
    <property type="component" value="Unassembled WGS sequence"/>
</dbReference>
<feature type="compositionally biased region" description="Polar residues" evidence="6">
    <location>
        <begin position="61"/>
        <end position="81"/>
    </location>
</feature>
<dbReference type="InterPro" id="IPR013087">
    <property type="entry name" value="Znf_C2H2_type"/>
</dbReference>
<dbReference type="Pfam" id="PF00096">
    <property type="entry name" value="zf-C2H2"/>
    <property type="match status" value="1"/>
</dbReference>
<protein>
    <recommendedName>
        <fullName evidence="7">C2H2-type domain-containing protein</fullName>
    </recommendedName>
</protein>
<dbReference type="SMART" id="SM00355">
    <property type="entry name" value="ZnF_C2H2"/>
    <property type="match status" value="2"/>
</dbReference>
<evidence type="ECO:0000256" key="3">
    <source>
        <dbReference type="ARBA" id="ARBA00022771"/>
    </source>
</evidence>
<dbReference type="GO" id="GO:0000981">
    <property type="term" value="F:DNA-binding transcription factor activity, RNA polymerase II-specific"/>
    <property type="evidence" value="ECO:0007669"/>
    <property type="project" value="TreeGrafter"/>
</dbReference>
<proteinExistence type="predicted"/>
<evidence type="ECO:0000256" key="5">
    <source>
        <dbReference type="PROSITE-ProRule" id="PRU00042"/>
    </source>
</evidence>
<dbReference type="SUPFAM" id="SSF57667">
    <property type="entry name" value="beta-beta-alpha zinc fingers"/>
    <property type="match status" value="1"/>
</dbReference>
<name>A0A2H3BVK7_9AGAR</name>
<evidence type="ECO:0000256" key="4">
    <source>
        <dbReference type="ARBA" id="ARBA00022833"/>
    </source>
</evidence>
<feature type="region of interest" description="Disordered" evidence="6">
    <location>
        <begin position="1"/>
        <end position="108"/>
    </location>
</feature>
<feature type="region of interest" description="Disordered" evidence="6">
    <location>
        <begin position="155"/>
        <end position="200"/>
    </location>
</feature>
<dbReference type="GO" id="GO:0000978">
    <property type="term" value="F:RNA polymerase II cis-regulatory region sequence-specific DNA binding"/>
    <property type="evidence" value="ECO:0007669"/>
    <property type="project" value="TreeGrafter"/>
</dbReference>
<dbReference type="STRING" id="1076256.A0A2H3BVK7"/>
<keyword evidence="4" id="KW-0862">Zinc</keyword>
<keyword evidence="1" id="KW-0479">Metal-binding</keyword>
<dbReference type="PROSITE" id="PS50157">
    <property type="entry name" value="ZINC_FINGER_C2H2_2"/>
    <property type="match status" value="2"/>
</dbReference>
<evidence type="ECO:0000313" key="8">
    <source>
        <dbReference type="EMBL" id="PBK73650.1"/>
    </source>
</evidence>
<gene>
    <name evidence="8" type="ORF">ARMSODRAFT_642933</name>
</gene>
<dbReference type="InterPro" id="IPR036236">
    <property type="entry name" value="Znf_C2H2_sf"/>
</dbReference>
<feature type="compositionally biased region" description="Basic and acidic residues" evidence="6">
    <location>
        <begin position="182"/>
        <end position="200"/>
    </location>
</feature>
<feature type="domain" description="C2H2-type" evidence="7">
    <location>
        <begin position="207"/>
        <end position="234"/>
    </location>
</feature>
<accession>A0A2H3BVK7</accession>
<evidence type="ECO:0000259" key="7">
    <source>
        <dbReference type="PROSITE" id="PS50157"/>
    </source>
</evidence>
<dbReference type="GO" id="GO:0005667">
    <property type="term" value="C:transcription regulator complex"/>
    <property type="evidence" value="ECO:0007669"/>
    <property type="project" value="TreeGrafter"/>
</dbReference>
<dbReference type="FunFam" id="3.30.160.60:FF:001818">
    <property type="entry name" value="GDNF-inducible zinc finger protein 1 isoform X1"/>
    <property type="match status" value="1"/>
</dbReference>
<dbReference type="PROSITE" id="PS00028">
    <property type="entry name" value="ZINC_FINGER_C2H2_1"/>
    <property type="match status" value="2"/>
</dbReference>
<dbReference type="Gene3D" id="3.30.160.60">
    <property type="entry name" value="Classic Zinc Finger"/>
    <property type="match status" value="2"/>
</dbReference>
<feature type="domain" description="C2H2-type" evidence="7">
    <location>
        <begin position="235"/>
        <end position="265"/>
    </location>
</feature>
<reference evidence="9" key="1">
    <citation type="journal article" date="2017" name="Nat. Ecol. Evol.">
        <title>Genome expansion and lineage-specific genetic innovations in the forest pathogenic fungi Armillaria.</title>
        <authorList>
            <person name="Sipos G."/>
            <person name="Prasanna A.N."/>
            <person name="Walter M.C."/>
            <person name="O'Connor E."/>
            <person name="Balint B."/>
            <person name="Krizsan K."/>
            <person name="Kiss B."/>
            <person name="Hess J."/>
            <person name="Varga T."/>
            <person name="Slot J."/>
            <person name="Riley R."/>
            <person name="Boka B."/>
            <person name="Rigling D."/>
            <person name="Barry K."/>
            <person name="Lee J."/>
            <person name="Mihaltcheva S."/>
            <person name="LaButti K."/>
            <person name="Lipzen A."/>
            <person name="Waldron R."/>
            <person name="Moloney N.M."/>
            <person name="Sperisen C."/>
            <person name="Kredics L."/>
            <person name="Vagvoelgyi C."/>
            <person name="Patrignani A."/>
            <person name="Fitzpatrick D."/>
            <person name="Nagy I."/>
            <person name="Doyle S."/>
            <person name="Anderson J.B."/>
            <person name="Grigoriev I.V."/>
            <person name="Gueldener U."/>
            <person name="Muensterkoetter M."/>
            <person name="Nagy L.G."/>
        </authorList>
    </citation>
    <scope>NUCLEOTIDE SEQUENCE [LARGE SCALE GENOMIC DNA]</scope>
    <source>
        <strain evidence="9">28-4</strain>
    </source>
</reference>
<evidence type="ECO:0000256" key="6">
    <source>
        <dbReference type="SAM" id="MobiDB-lite"/>
    </source>
</evidence>
<organism evidence="8 9">
    <name type="scientific">Armillaria solidipes</name>
    <dbReference type="NCBI Taxonomy" id="1076256"/>
    <lineage>
        <taxon>Eukaryota</taxon>
        <taxon>Fungi</taxon>
        <taxon>Dikarya</taxon>
        <taxon>Basidiomycota</taxon>
        <taxon>Agaricomycotina</taxon>
        <taxon>Agaricomycetes</taxon>
        <taxon>Agaricomycetidae</taxon>
        <taxon>Agaricales</taxon>
        <taxon>Marasmiineae</taxon>
        <taxon>Physalacriaceae</taxon>
        <taxon>Armillaria</taxon>
    </lineage>
</organism>